<dbReference type="Gramene" id="OIV93402">
    <property type="protein sequence ID" value="OIV93402"/>
    <property type="gene ID" value="TanjilG_02939"/>
</dbReference>
<sequence length="98" mass="10413">MTQTLKSDFGQEAVQAKQTPDQTKFMTKLTKSRAIWSGQMHQDVGQEHQGAERPGLTETGRTRLGVGVVHMPAGRGQALSQALGAQSGQLGVATLAQP</sequence>
<keyword evidence="3" id="KW-1185">Reference proteome</keyword>
<dbReference type="Proteomes" id="UP000188354">
    <property type="component" value="Chromosome LG18"/>
</dbReference>
<dbReference type="EMBL" id="CM007378">
    <property type="protein sequence ID" value="OIV93402.1"/>
    <property type="molecule type" value="Genomic_DNA"/>
</dbReference>
<gene>
    <name evidence="2" type="ORF">TanjilG_02939</name>
</gene>
<feature type="region of interest" description="Disordered" evidence="1">
    <location>
        <begin position="1"/>
        <end position="25"/>
    </location>
</feature>
<accession>A0A1J7GZ64</accession>
<protein>
    <submittedName>
        <fullName evidence="2">Uncharacterized protein</fullName>
    </submittedName>
</protein>
<name>A0A1J7GZ64_LUPAN</name>
<evidence type="ECO:0000256" key="1">
    <source>
        <dbReference type="SAM" id="MobiDB-lite"/>
    </source>
</evidence>
<proteinExistence type="predicted"/>
<reference evidence="2 3" key="1">
    <citation type="journal article" date="2017" name="Plant Biotechnol. J.">
        <title>A comprehensive draft genome sequence for lupin (Lupinus angustifolius), an emerging health food: insights into plant-microbe interactions and legume evolution.</title>
        <authorList>
            <person name="Hane J.K."/>
            <person name="Ming Y."/>
            <person name="Kamphuis L.G."/>
            <person name="Nelson M.N."/>
            <person name="Garg G."/>
            <person name="Atkins C.A."/>
            <person name="Bayer P.E."/>
            <person name="Bravo A."/>
            <person name="Bringans S."/>
            <person name="Cannon S."/>
            <person name="Edwards D."/>
            <person name="Foley R."/>
            <person name="Gao L.L."/>
            <person name="Harrison M.J."/>
            <person name="Huang W."/>
            <person name="Hurgobin B."/>
            <person name="Li S."/>
            <person name="Liu C.W."/>
            <person name="McGrath A."/>
            <person name="Morahan G."/>
            <person name="Murray J."/>
            <person name="Weller J."/>
            <person name="Jian J."/>
            <person name="Singh K.B."/>
        </authorList>
    </citation>
    <scope>NUCLEOTIDE SEQUENCE [LARGE SCALE GENOMIC DNA]</scope>
    <source>
        <strain evidence="3">cv. Tanjil</strain>
        <tissue evidence="2">Whole plant</tissue>
    </source>
</reference>
<dbReference type="AlphaFoldDB" id="A0A1J7GZ64"/>
<evidence type="ECO:0000313" key="3">
    <source>
        <dbReference type="Proteomes" id="UP000188354"/>
    </source>
</evidence>
<evidence type="ECO:0000313" key="2">
    <source>
        <dbReference type="EMBL" id="OIV93402.1"/>
    </source>
</evidence>
<organism evidence="2 3">
    <name type="scientific">Lupinus angustifolius</name>
    <name type="common">Narrow-leaved blue lupine</name>
    <dbReference type="NCBI Taxonomy" id="3871"/>
    <lineage>
        <taxon>Eukaryota</taxon>
        <taxon>Viridiplantae</taxon>
        <taxon>Streptophyta</taxon>
        <taxon>Embryophyta</taxon>
        <taxon>Tracheophyta</taxon>
        <taxon>Spermatophyta</taxon>
        <taxon>Magnoliopsida</taxon>
        <taxon>eudicotyledons</taxon>
        <taxon>Gunneridae</taxon>
        <taxon>Pentapetalae</taxon>
        <taxon>rosids</taxon>
        <taxon>fabids</taxon>
        <taxon>Fabales</taxon>
        <taxon>Fabaceae</taxon>
        <taxon>Papilionoideae</taxon>
        <taxon>50 kb inversion clade</taxon>
        <taxon>genistoids sensu lato</taxon>
        <taxon>core genistoids</taxon>
        <taxon>Genisteae</taxon>
        <taxon>Lupinus</taxon>
    </lineage>
</organism>
<feature type="compositionally biased region" description="Polar residues" evidence="1">
    <location>
        <begin position="16"/>
        <end position="25"/>
    </location>
</feature>